<dbReference type="STRING" id="272633.gene:10731344"/>
<evidence type="ECO:0000313" key="2">
    <source>
        <dbReference type="EMBL" id="BAC44033.1"/>
    </source>
</evidence>
<organism evidence="2 3">
    <name type="scientific">Malacoplasma penetrans (strain HF-2)</name>
    <name type="common">Mycoplasma penetrans</name>
    <dbReference type="NCBI Taxonomy" id="272633"/>
    <lineage>
        <taxon>Bacteria</taxon>
        <taxon>Bacillati</taxon>
        <taxon>Mycoplasmatota</taxon>
        <taxon>Mycoplasmoidales</taxon>
        <taxon>Mycoplasmoidaceae</taxon>
        <taxon>Malacoplasma</taxon>
    </lineage>
</organism>
<dbReference type="HOGENOM" id="CLU_876673_0_0_14"/>
<sequence length="317" mass="36365">MNKTDNKNINLTTTPDNIIVETSNVVINVPTKDVSSNEAQNIVINSNNTDPSANQVQTPVQTPVQQEAQVVQPEQPVADKIENHDDTSLSWVVPKNIPKYTVDEIKQLSEKEKDEYRQKAKTPAKFGRHIEVRNCHNFYKISFWDFLPLFLGQLYSIVRLFIAYGDAKKTINFNKKLMTDIKANFIVGLVYGFFLWPIVLICLFVFFPFMVLNNSDVTYGWIALQQNGLGGMGEYFNRAVIPLFNSTNLAYTIIFLVLIGMFNTETFVYFLLLKFNKKLLFEMQKNNVRTEAKRIKEQSIVLKSLANPTTNQQVQTQ</sequence>
<dbReference type="AlphaFoldDB" id="Q8EWG3"/>
<name>Q8EWG3_MALP2</name>
<dbReference type="KEGG" id="mpe:MYPE2430"/>
<feature type="transmembrane region" description="Helical" evidence="1">
    <location>
        <begin position="185"/>
        <end position="211"/>
    </location>
</feature>
<evidence type="ECO:0000256" key="1">
    <source>
        <dbReference type="SAM" id="Phobius"/>
    </source>
</evidence>
<dbReference type="EMBL" id="BA000026">
    <property type="protein sequence ID" value="BAC44033.1"/>
    <property type="molecule type" value="Genomic_DNA"/>
</dbReference>
<gene>
    <name evidence="2" type="ordered locus">MYPE2430</name>
</gene>
<keyword evidence="1" id="KW-1133">Transmembrane helix</keyword>
<protein>
    <submittedName>
        <fullName evidence="2">Predicted integral membrane protein</fullName>
    </submittedName>
</protein>
<keyword evidence="1" id="KW-0472">Membrane</keyword>
<keyword evidence="3" id="KW-1185">Reference proteome</keyword>
<dbReference type="InParanoid" id="Q8EWG3"/>
<dbReference type="RefSeq" id="WP_011077069.1">
    <property type="nucleotide sequence ID" value="NC_004432.1"/>
</dbReference>
<feature type="transmembrane region" description="Helical" evidence="1">
    <location>
        <begin position="249"/>
        <end position="273"/>
    </location>
</feature>
<dbReference type="Proteomes" id="UP000002522">
    <property type="component" value="Chromosome"/>
</dbReference>
<accession>Q8EWG3</accession>
<dbReference type="eggNOG" id="ENOG5031ZB3">
    <property type="taxonomic scope" value="Bacteria"/>
</dbReference>
<reference evidence="2 3" key="1">
    <citation type="journal article" date="2002" name="Nucleic Acids Res.">
        <title>The complete genomic sequence of Mycoplasma penetrans, an intracellular bacterial pathogen in humans.</title>
        <authorList>
            <person name="Sasaki Y."/>
            <person name="Ishikawa J."/>
            <person name="Yamashita A."/>
            <person name="Oshima K."/>
            <person name="Kenri T."/>
            <person name="Furuya K."/>
            <person name="Yoshino C."/>
            <person name="Horino A."/>
            <person name="Shiba T."/>
            <person name="Sasaki T."/>
            <person name="Hattori M."/>
        </authorList>
    </citation>
    <scope>NUCLEOTIDE SEQUENCE [LARGE SCALE GENOMIC DNA]</scope>
    <source>
        <strain evidence="2 3">HF-2</strain>
    </source>
</reference>
<evidence type="ECO:0000313" key="3">
    <source>
        <dbReference type="Proteomes" id="UP000002522"/>
    </source>
</evidence>
<proteinExistence type="predicted"/>
<feature type="transmembrane region" description="Helical" evidence="1">
    <location>
        <begin position="143"/>
        <end position="164"/>
    </location>
</feature>
<keyword evidence="1" id="KW-0812">Transmembrane</keyword>